<dbReference type="InterPro" id="IPR019734">
    <property type="entry name" value="TPR_rpt"/>
</dbReference>
<accession>A0A6A7BTC3</accession>
<name>A0A6A7BTC3_9PEZI</name>
<dbReference type="InterPro" id="IPR044059">
    <property type="entry name" value="Csn1/TTC4_wheel"/>
</dbReference>
<dbReference type="PANTHER" id="PTHR46035">
    <property type="entry name" value="TETRATRICOPEPTIDE REPEAT PROTEIN 4"/>
    <property type="match status" value="1"/>
</dbReference>
<dbReference type="Pfam" id="PF18972">
    <property type="entry name" value="Wheel"/>
    <property type="match status" value="1"/>
</dbReference>
<dbReference type="Pfam" id="PF14559">
    <property type="entry name" value="TPR_19"/>
    <property type="match status" value="1"/>
</dbReference>
<keyword evidence="1" id="KW-0677">Repeat</keyword>
<proteinExistence type="inferred from homology"/>
<dbReference type="GO" id="GO:0006457">
    <property type="term" value="P:protein folding"/>
    <property type="evidence" value="ECO:0007669"/>
    <property type="project" value="TreeGrafter"/>
</dbReference>
<gene>
    <name evidence="5" type="ORF">K470DRAFT_283556</name>
</gene>
<evidence type="ECO:0000259" key="4">
    <source>
        <dbReference type="Pfam" id="PF18972"/>
    </source>
</evidence>
<keyword evidence="6" id="KW-1185">Reference proteome</keyword>
<evidence type="ECO:0000313" key="6">
    <source>
        <dbReference type="Proteomes" id="UP000799421"/>
    </source>
</evidence>
<dbReference type="Gene3D" id="1.25.40.10">
    <property type="entry name" value="Tetratricopeptide repeat domain"/>
    <property type="match status" value="1"/>
</dbReference>
<dbReference type="OrthoDB" id="420195at2759"/>
<dbReference type="InterPro" id="IPR011990">
    <property type="entry name" value="TPR-like_helical_dom_sf"/>
</dbReference>
<evidence type="ECO:0000256" key="1">
    <source>
        <dbReference type="ARBA" id="ARBA00022737"/>
    </source>
</evidence>
<dbReference type="SUPFAM" id="SSF48452">
    <property type="entry name" value="TPR-like"/>
    <property type="match status" value="1"/>
</dbReference>
<dbReference type="AlphaFoldDB" id="A0A6A7BTC3"/>
<dbReference type="CDD" id="cd21381">
    <property type="entry name" value="CTWD_TTC4"/>
    <property type="match status" value="1"/>
</dbReference>
<dbReference type="SMART" id="SM00028">
    <property type="entry name" value="TPR"/>
    <property type="match status" value="3"/>
</dbReference>
<dbReference type="GO" id="GO:0005634">
    <property type="term" value="C:nucleus"/>
    <property type="evidence" value="ECO:0007669"/>
    <property type="project" value="TreeGrafter"/>
</dbReference>
<evidence type="ECO:0000256" key="2">
    <source>
        <dbReference type="ARBA" id="ARBA00022803"/>
    </source>
</evidence>
<dbReference type="Proteomes" id="UP000799421">
    <property type="component" value="Unassembled WGS sequence"/>
</dbReference>
<sequence>MPLFMTSLDDVDEDNEQIQALRALAYEGTRAEIAENFRKQGNECVSEKNYIDARKFYAQATEALNSPQTEPVENEEEEERKEKAIAEACHANSALCNLQMKNYASCQRDCAAALRLNPDNIKAWYRAASACLAIDKLPEALDACENGLLRDSNNASLKALLTRIENRRDHLDALTKARREREAGLALDQATLKQALHTRGILARQTDDPPDMEDAVVGLDRPRDYKSTLHFPVLFLYPREAQSDLVKAVTEEESLGPHLELMLPPPWDTAGAYHPDNVDCYMETRPGGLIKAGKKVKLLQLLKRGPVDIVDGLVKVYVVPRADVAAWIEDFKKRQRK</sequence>
<protein>
    <submittedName>
        <fullName evidence="5">TPR-like protein</fullName>
    </submittedName>
</protein>
<organism evidence="5 6">
    <name type="scientific">Piedraia hortae CBS 480.64</name>
    <dbReference type="NCBI Taxonomy" id="1314780"/>
    <lineage>
        <taxon>Eukaryota</taxon>
        <taxon>Fungi</taxon>
        <taxon>Dikarya</taxon>
        <taxon>Ascomycota</taxon>
        <taxon>Pezizomycotina</taxon>
        <taxon>Dothideomycetes</taxon>
        <taxon>Dothideomycetidae</taxon>
        <taxon>Capnodiales</taxon>
        <taxon>Piedraiaceae</taxon>
        <taxon>Piedraia</taxon>
    </lineage>
</organism>
<comment type="similarity">
    <text evidence="3">Belongs to the TTC4 family.</text>
</comment>
<evidence type="ECO:0000256" key="3">
    <source>
        <dbReference type="ARBA" id="ARBA00023602"/>
    </source>
</evidence>
<dbReference type="EMBL" id="MU006022">
    <property type="protein sequence ID" value="KAF2857965.1"/>
    <property type="molecule type" value="Genomic_DNA"/>
</dbReference>
<reference evidence="5" key="1">
    <citation type="journal article" date="2020" name="Stud. Mycol.">
        <title>101 Dothideomycetes genomes: a test case for predicting lifestyles and emergence of pathogens.</title>
        <authorList>
            <person name="Haridas S."/>
            <person name="Albert R."/>
            <person name="Binder M."/>
            <person name="Bloem J."/>
            <person name="Labutti K."/>
            <person name="Salamov A."/>
            <person name="Andreopoulos B."/>
            <person name="Baker S."/>
            <person name="Barry K."/>
            <person name="Bills G."/>
            <person name="Bluhm B."/>
            <person name="Cannon C."/>
            <person name="Castanera R."/>
            <person name="Culley D."/>
            <person name="Daum C."/>
            <person name="Ezra D."/>
            <person name="Gonzalez J."/>
            <person name="Henrissat B."/>
            <person name="Kuo A."/>
            <person name="Liang C."/>
            <person name="Lipzen A."/>
            <person name="Lutzoni F."/>
            <person name="Magnuson J."/>
            <person name="Mondo S."/>
            <person name="Nolan M."/>
            <person name="Ohm R."/>
            <person name="Pangilinan J."/>
            <person name="Park H.-J."/>
            <person name="Ramirez L."/>
            <person name="Alfaro M."/>
            <person name="Sun H."/>
            <person name="Tritt A."/>
            <person name="Yoshinaga Y."/>
            <person name="Zwiers L.-H."/>
            <person name="Turgeon B."/>
            <person name="Goodwin S."/>
            <person name="Spatafora J."/>
            <person name="Crous P."/>
            <person name="Grigoriev I."/>
        </authorList>
    </citation>
    <scope>NUCLEOTIDE SEQUENCE</scope>
    <source>
        <strain evidence="5">CBS 480.64</strain>
    </source>
</reference>
<dbReference type="GO" id="GO:0051879">
    <property type="term" value="F:Hsp90 protein binding"/>
    <property type="evidence" value="ECO:0007669"/>
    <property type="project" value="InterPro"/>
</dbReference>
<feature type="domain" description="Cns1/TTC4 wheel" evidence="4">
    <location>
        <begin position="222"/>
        <end position="331"/>
    </location>
</feature>
<dbReference type="GO" id="GO:0005829">
    <property type="term" value="C:cytosol"/>
    <property type="evidence" value="ECO:0007669"/>
    <property type="project" value="TreeGrafter"/>
</dbReference>
<dbReference type="GO" id="GO:0030544">
    <property type="term" value="F:Hsp70 protein binding"/>
    <property type="evidence" value="ECO:0007669"/>
    <property type="project" value="TreeGrafter"/>
</dbReference>
<keyword evidence="2" id="KW-0802">TPR repeat</keyword>
<evidence type="ECO:0000313" key="5">
    <source>
        <dbReference type="EMBL" id="KAF2857965.1"/>
    </source>
</evidence>
<dbReference type="PANTHER" id="PTHR46035:SF1">
    <property type="entry name" value="TETRATRICOPEPTIDE REPEAT PROTEIN 4"/>
    <property type="match status" value="1"/>
</dbReference>